<evidence type="ECO:0000313" key="8">
    <source>
        <dbReference type="EMBL" id="MDQ0372703.1"/>
    </source>
</evidence>
<evidence type="ECO:0000259" key="7">
    <source>
        <dbReference type="PROSITE" id="PS51123"/>
    </source>
</evidence>
<feature type="region of interest" description="Disordered" evidence="5">
    <location>
        <begin position="337"/>
        <end position="356"/>
    </location>
</feature>
<dbReference type="InterPro" id="IPR050330">
    <property type="entry name" value="Bact_OuterMem_StrucFunc"/>
</dbReference>
<dbReference type="InterPro" id="IPR036737">
    <property type="entry name" value="OmpA-like_sf"/>
</dbReference>
<dbReference type="PANTHER" id="PTHR30329:SF21">
    <property type="entry name" value="LIPOPROTEIN YIAD-RELATED"/>
    <property type="match status" value="1"/>
</dbReference>
<evidence type="ECO:0000256" key="2">
    <source>
        <dbReference type="ARBA" id="ARBA00023136"/>
    </source>
</evidence>
<name>A0ABU0EBQ8_9CELL</name>
<gene>
    <name evidence="8" type="ORF">J2X26_001000</name>
</gene>
<dbReference type="InterPro" id="IPR006664">
    <property type="entry name" value="OMP_bac"/>
</dbReference>
<reference evidence="8 9" key="1">
    <citation type="submission" date="2023-07" db="EMBL/GenBank/DDBJ databases">
        <title>Sorghum-associated microbial communities from plants grown in Nebraska, USA.</title>
        <authorList>
            <person name="Schachtman D."/>
        </authorList>
    </citation>
    <scope>NUCLEOTIDE SEQUENCE [LARGE SCALE GENOMIC DNA]</scope>
    <source>
        <strain evidence="8 9">BE332</strain>
    </source>
</reference>
<dbReference type="Gene3D" id="3.30.1330.60">
    <property type="entry name" value="OmpA-like domain"/>
    <property type="match status" value="1"/>
</dbReference>
<feature type="chain" id="PRO_5045723945" evidence="6">
    <location>
        <begin position="20"/>
        <end position="511"/>
    </location>
</feature>
<dbReference type="PANTHER" id="PTHR30329">
    <property type="entry name" value="STATOR ELEMENT OF FLAGELLAR MOTOR COMPLEX"/>
    <property type="match status" value="1"/>
</dbReference>
<accession>A0ABU0EBQ8</accession>
<evidence type="ECO:0000313" key="9">
    <source>
        <dbReference type="Proteomes" id="UP001239626"/>
    </source>
</evidence>
<feature type="domain" description="OmpA-like" evidence="7">
    <location>
        <begin position="217"/>
        <end position="335"/>
    </location>
</feature>
<keyword evidence="9" id="KW-1185">Reference proteome</keyword>
<dbReference type="InterPro" id="IPR006665">
    <property type="entry name" value="OmpA-like"/>
</dbReference>
<organism evidence="8 9">
    <name type="scientific">Cellulomonas humilata</name>
    <dbReference type="NCBI Taxonomy" id="144055"/>
    <lineage>
        <taxon>Bacteria</taxon>
        <taxon>Bacillati</taxon>
        <taxon>Actinomycetota</taxon>
        <taxon>Actinomycetes</taxon>
        <taxon>Micrococcales</taxon>
        <taxon>Cellulomonadaceae</taxon>
        <taxon>Cellulomonas</taxon>
    </lineage>
</organism>
<dbReference type="SUPFAM" id="SSF103088">
    <property type="entry name" value="OmpA-like"/>
    <property type="match status" value="1"/>
</dbReference>
<dbReference type="PRINTS" id="PR01021">
    <property type="entry name" value="OMPADOMAIN"/>
</dbReference>
<dbReference type="CDD" id="cd07185">
    <property type="entry name" value="OmpA_C-like"/>
    <property type="match status" value="1"/>
</dbReference>
<dbReference type="Pfam" id="PF00691">
    <property type="entry name" value="OmpA"/>
    <property type="match status" value="1"/>
</dbReference>
<proteinExistence type="predicted"/>
<evidence type="ECO:0000256" key="5">
    <source>
        <dbReference type="SAM" id="MobiDB-lite"/>
    </source>
</evidence>
<keyword evidence="6" id="KW-0732">Signal</keyword>
<dbReference type="Proteomes" id="UP001239626">
    <property type="component" value="Unassembled WGS sequence"/>
</dbReference>
<evidence type="ECO:0000256" key="4">
    <source>
        <dbReference type="PROSITE-ProRule" id="PRU00473"/>
    </source>
</evidence>
<evidence type="ECO:0000256" key="1">
    <source>
        <dbReference type="ARBA" id="ARBA00004442"/>
    </source>
</evidence>
<evidence type="ECO:0000256" key="3">
    <source>
        <dbReference type="ARBA" id="ARBA00023237"/>
    </source>
</evidence>
<dbReference type="EMBL" id="JAUSVB010000001">
    <property type="protein sequence ID" value="MDQ0372703.1"/>
    <property type="molecule type" value="Genomic_DNA"/>
</dbReference>
<dbReference type="RefSeq" id="WP_307490319.1">
    <property type="nucleotide sequence ID" value="NZ_JAUSVB010000001.1"/>
</dbReference>
<protein>
    <submittedName>
        <fullName evidence="8">Outer membrane protein OmpA-like peptidoglycan-associated protein</fullName>
    </submittedName>
</protein>
<dbReference type="PROSITE" id="PS51257">
    <property type="entry name" value="PROKAR_LIPOPROTEIN"/>
    <property type="match status" value="1"/>
</dbReference>
<dbReference type="PROSITE" id="PS51123">
    <property type="entry name" value="OMPA_2"/>
    <property type="match status" value="1"/>
</dbReference>
<comment type="subcellular location">
    <subcellularLocation>
        <location evidence="1">Cell outer membrane</location>
    </subcellularLocation>
</comment>
<comment type="caution">
    <text evidence="8">The sequence shown here is derived from an EMBL/GenBank/DDBJ whole genome shotgun (WGS) entry which is preliminary data.</text>
</comment>
<keyword evidence="2 4" id="KW-0472">Membrane</keyword>
<feature type="signal peptide" evidence="6">
    <location>
        <begin position="1"/>
        <end position="19"/>
    </location>
</feature>
<sequence length="511" mass="52814">MSRAARRALVLVAATALLAACTGPEPAPIPTPSSTADAGPAAEDVVLTRTIPAGGADVEVAVHPVVRVGDHAVLTVDLSSDGATEAEDLYIGSTFAVDSFVSRLNPSALRLIDLERDEVYEVALDSENYPVAAPSDVHSIPADGVRLQVAYAAPPADVDELGLYLPGAAYVEPVPVIDGEVPAGDDLDLSTVELARALPLESFSRELAGAVTTAASTEKVEISLGSDVLFAIDSADLTPEAQAAIDVAAQQLSDRAPGTVTVVGHTDDVGDDAYNQDLSERRAAAVVAALGARIDTGTYPLEPSGRGEGEPLVPSTSAENRALNRRVTLTLTSEITTPSTVGTTGELAPFDDGPVGTGADGVTVDGARPYRVTIPEARVVDGHLVVDVQVTALDEEVDSSFGPSFLSGVWSYRGEDTLTPDHTSAGLVVLVGSTAVYPLDYQIDVTDTFPGGTWLPAADVASLSRIDGGQTRVMSGIYPRLAETDTVTVQVKAGAGSQAFRLTDIPVVEEP</sequence>
<keyword evidence="3" id="KW-0998">Cell outer membrane</keyword>
<evidence type="ECO:0000256" key="6">
    <source>
        <dbReference type="SAM" id="SignalP"/>
    </source>
</evidence>